<comment type="caution">
    <text evidence="4">The sequence shown here is derived from an EMBL/GenBank/DDBJ whole genome shotgun (WGS) entry which is preliminary data.</text>
</comment>
<dbReference type="Pfam" id="PF14561">
    <property type="entry name" value="TPR_20"/>
    <property type="match status" value="1"/>
</dbReference>
<evidence type="ECO:0000256" key="1">
    <source>
        <dbReference type="ARBA" id="ARBA00008987"/>
    </source>
</evidence>
<proteinExistence type="inferred from homology"/>
<keyword evidence="5" id="KW-1185">Reference proteome</keyword>
<dbReference type="InterPro" id="IPR036249">
    <property type="entry name" value="Thioredoxin-like_sf"/>
</dbReference>
<evidence type="ECO:0000313" key="5">
    <source>
        <dbReference type="Proteomes" id="UP001257739"/>
    </source>
</evidence>
<gene>
    <name evidence="4" type="ORF">J2X11_001297</name>
</gene>
<feature type="domain" description="Thioredoxin" evidence="3">
    <location>
        <begin position="30"/>
        <end position="130"/>
    </location>
</feature>
<reference evidence="4 5" key="1">
    <citation type="submission" date="2023-07" db="EMBL/GenBank/DDBJ databases">
        <title>Sorghum-associated microbial communities from plants grown in Nebraska, USA.</title>
        <authorList>
            <person name="Schachtman D."/>
        </authorList>
    </citation>
    <scope>NUCLEOTIDE SEQUENCE [LARGE SCALE GENOMIC DNA]</scope>
    <source>
        <strain evidence="4 5">BE248</strain>
    </source>
</reference>
<dbReference type="Proteomes" id="UP001257739">
    <property type="component" value="Unassembled WGS sequence"/>
</dbReference>
<dbReference type="Gene3D" id="3.40.30.10">
    <property type="entry name" value="Glutaredoxin"/>
    <property type="match status" value="1"/>
</dbReference>
<dbReference type="InterPro" id="IPR013766">
    <property type="entry name" value="Thioredoxin_domain"/>
</dbReference>
<dbReference type="CDD" id="cd02956">
    <property type="entry name" value="ybbN"/>
    <property type="match status" value="1"/>
</dbReference>
<dbReference type="SUPFAM" id="SSF52833">
    <property type="entry name" value="Thioredoxin-like"/>
    <property type="match status" value="1"/>
</dbReference>
<dbReference type="Pfam" id="PF00085">
    <property type="entry name" value="Thioredoxin"/>
    <property type="match status" value="1"/>
</dbReference>
<dbReference type="PANTHER" id="PTHR45663">
    <property type="entry name" value="GEO12009P1"/>
    <property type="match status" value="1"/>
</dbReference>
<dbReference type="PANTHER" id="PTHR45663:SF11">
    <property type="entry name" value="GEO12009P1"/>
    <property type="match status" value="1"/>
</dbReference>
<evidence type="ECO:0000313" key="4">
    <source>
        <dbReference type="EMBL" id="MDR7086458.1"/>
    </source>
</evidence>
<organism evidence="4 5">
    <name type="scientific">Aeromicrobium panaciterrae</name>
    <dbReference type="NCBI Taxonomy" id="363861"/>
    <lineage>
        <taxon>Bacteria</taxon>
        <taxon>Bacillati</taxon>
        <taxon>Actinomycetota</taxon>
        <taxon>Actinomycetes</taxon>
        <taxon>Propionibacteriales</taxon>
        <taxon>Nocardioidaceae</taxon>
        <taxon>Aeromicrobium</taxon>
    </lineage>
</organism>
<name>A0ABU1UMS0_9ACTN</name>
<dbReference type="RefSeq" id="WP_309968331.1">
    <property type="nucleotide sequence ID" value="NZ_JAVDWH010000001.1"/>
</dbReference>
<evidence type="ECO:0000256" key="2">
    <source>
        <dbReference type="ARBA" id="ARBA00023284"/>
    </source>
</evidence>
<sequence length="299" mass="31483">MNFSRPGAIDLSALKQPAPRAAAPGGGSYVIDITEQNFQSAALEASLQHVVVLSLWSPRSPQSAEFNDVLARVTNQFDGQILLAQVDVDTNAAIAQALEAKAVPLVVGLVKGQPVPLFQGTVDEAEVLRFFSELVTVAAENGLTGRAQPAGAPGEEAEVEAPADPRFAAADEAFGAGDFTTAVAEYEKLIAQYPADVEIGERLAGVKLLARTSGADLQAARKAAADAPDDLEAQMLVADLDVSGGHVDDAFDRLIQLVKRTTEDDRENVRTRLVELFTVVGVADPRVAAARRALASALF</sequence>
<comment type="similarity">
    <text evidence="1">Belongs to the thioredoxin family.</text>
</comment>
<accession>A0ABU1UMS0</accession>
<dbReference type="EMBL" id="JAVDWH010000001">
    <property type="protein sequence ID" value="MDR7086458.1"/>
    <property type="molecule type" value="Genomic_DNA"/>
</dbReference>
<dbReference type="Gene3D" id="1.25.40.10">
    <property type="entry name" value="Tetratricopeptide repeat domain"/>
    <property type="match status" value="1"/>
</dbReference>
<protein>
    <submittedName>
        <fullName evidence="4">Thioredoxin</fullName>
    </submittedName>
</protein>
<keyword evidence="2" id="KW-0676">Redox-active center</keyword>
<dbReference type="SUPFAM" id="SSF48452">
    <property type="entry name" value="TPR-like"/>
    <property type="match status" value="1"/>
</dbReference>
<dbReference type="InterPro" id="IPR011990">
    <property type="entry name" value="TPR-like_helical_dom_sf"/>
</dbReference>
<evidence type="ECO:0000259" key="3">
    <source>
        <dbReference type="Pfam" id="PF00085"/>
    </source>
</evidence>